<dbReference type="RefSeq" id="WP_208086695.1">
    <property type="nucleotide sequence ID" value="NZ_CP086136.1"/>
</dbReference>
<reference evidence="2 3" key="2">
    <citation type="journal article" date="2022" name="Int. J. Syst. Evol. Microbiol.">
        <title>Strains of Bradyrhizobium barranii sp. nov. associated with legumes native to Canada are symbionts of soybeans and belong to different subspecies (subsp. barranii subsp. nov. and subsp. apii subsp. nov.) and symbiovars (sv. glycinearum and sv. septentrionale).</title>
        <authorList>
            <person name="Bromfield E.S.P."/>
            <person name="Cloutier S."/>
            <person name="Wasai-Hara S."/>
            <person name="Minamisawa K."/>
        </authorList>
    </citation>
    <scope>NUCLEOTIDE SEQUENCE [LARGE SCALE GENOMIC DNA]</scope>
    <source>
        <strain evidence="2 3">144S4</strain>
    </source>
</reference>
<gene>
    <name evidence="2" type="ORF">J4G43_025790</name>
    <name evidence="1" type="ORF">J4G43_27795</name>
</gene>
<dbReference type="Proteomes" id="UP000664702">
    <property type="component" value="Chromosome"/>
</dbReference>
<evidence type="ECO:0000313" key="3">
    <source>
        <dbReference type="Proteomes" id="UP000664702"/>
    </source>
</evidence>
<dbReference type="KEGG" id="bban:J4G43_025790"/>
<dbReference type="EMBL" id="JAGEMI010000001">
    <property type="protein sequence ID" value="MBO1864591.1"/>
    <property type="molecule type" value="Genomic_DNA"/>
</dbReference>
<dbReference type="AlphaFoldDB" id="A0A939M7N0"/>
<reference evidence="1" key="1">
    <citation type="submission" date="2021-03" db="EMBL/GenBank/DDBJ databases">
        <title>Whole Genome Sequence of Bradyrhizobium sp. Strain 144S4.</title>
        <authorList>
            <person name="Bromfield E.S.P."/>
            <person name="Cloutier S."/>
        </authorList>
    </citation>
    <scope>NUCLEOTIDE SEQUENCE [LARGE SCALE GENOMIC DNA]</scope>
    <source>
        <strain evidence="1">144S4</strain>
    </source>
</reference>
<dbReference type="EMBL" id="CP086136">
    <property type="protein sequence ID" value="UEM17346.1"/>
    <property type="molecule type" value="Genomic_DNA"/>
</dbReference>
<organism evidence="1">
    <name type="scientific">Bradyrhizobium barranii subsp. barranii</name>
    <dbReference type="NCBI Taxonomy" id="2823807"/>
    <lineage>
        <taxon>Bacteria</taxon>
        <taxon>Pseudomonadati</taxon>
        <taxon>Pseudomonadota</taxon>
        <taxon>Alphaproteobacteria</taxon>
        <taxon>Hyphomicrobiales</taxon>
        <taxon>Nitrobacteraceae</taxon>
        <taxon>Bradyrhizobium</taxon>
        <taxon>Bradyrhizobium barranii</taxon>
    </lineage>
</organism>
<name>A0A939M7N0_9BRAD</name>
<evidence type="ECO:0000313" key="1">
    <source>
        <dbReference type="EMBL" id="MBO1864591.1"/>
    </source>
</evidence>
<proteinExistence type="predicted"/>
<protein>
    <submittedName>
        <fullName evidence="1">Uncharacterized protein</fullName>
    </submittedName>
</protein>
<accession>A0A939M7N0</accession>
<evidence type="ECO:0000313" key="2">
    <source>
        <dbReference type="EMBL" id="UEM17346.1"/>
    </source>
</evidence>
<sequence length="45" mass="4978">MVEDLSLWEIVAFIDGYNRANADPEKPEAPSDDEFDAMLAKHGIG</sequence>